<dbReference type="EMBL" id="UYRV01002542">
    <property type="protein sequence ID" value="VDK48840.1"/>
    <property type="molecule type" value="Genomic_DNA"/>
</dbReference>
<feature type="domain" description="BTB" evidence="1">
    <location>
        <begin position="17"/>
        <end position="133"/>
    </location>
</feature>
<dbReference type="Gene3D" id="3.30.710.10">
    <property type="entry name" value="Potassium Channel Kv1.1, Chain A"/>
    <property type="match status" value="1"/>
</dbReference>
<dbReference type="SUPFAM" id="SSF54695">
    <property type="entry name" value="POZ domain"/>
    <property type="match status" value="1"/>
</dbReference>
<dbReference type="InterPro" id="IPR000210">
    <property type="entry name" value="BTB/POZ_dom"/>
</dbReference>
<dbReference type="InterPro" id="IPR045068">
    <property type="entry name" value="BACURD1-3"/>
</dbReference>
<reference evidence="2 3" key="1">
    <citation type="submission" date="2018-11" db="EMBL/GenBank/DDBJ databases">
        <authorList>
            <consortium name="Pathogen Informatics"/>
        </authorList>
    </citation>
    <scope>NUCLEOTIDE SEQUENCE [LARGE SCALE GENOMIC DNA]</scope>
</reference>
<dbReference type="Pfam" id="PF02214">
    <property type="entry name" value="BTB_2"/>
    <property type="match status" value="1"/>
</dbReference>
<protein>
    <recommendedName>
        <fullName evidence="1">BTB domain-containing protein</fullName>
    </recommendedName>
</protein>
<gene>
    <name evidence="2" type="ORF">CGOC_LOCUS1385</name>
</gene>
<dbReference type="SMART" id="SM00225">
    <property type="entry name" value="BTB"/>
    <property type="match status" value="1"/>
</dbReference>
<dbReference type="Proteomes" id="UP000271889">
    <property type="component" value="Unassembled WGS sequence"/>
</dbReference>
<dbReference type="InterPro" id="IPR011333">
    <property type="entry name" value="SKP1/BTB/POZ_sf"/>
</dbReference>
<dbReference type="GO" id="GO:0051260">
    <property type="term" value="P:protein homooligomerization"/>
    <property type="evidence" value="ECO:0007669"/>
    <property type="project" value="InterPro"/>
</dbReference>
<evidence type="ECO:0000313" key="3">
    <source>
        <dbReference type="Proteomes" id="UP000271889"/>
    </source>
</evidence>
<dbReference type="PANTHER" id="PTHR11145">
    <property type="entry name" value="BTB/POZ DOMAIN-CONTAINING ADAPTER FOR CUL3-MEDIATED RHOA DEGRADATION PROTEIN FAMILY MEMBER"/>
    <property type="match status" value="1"/>
</dbReference>
<dbReference type="OrthoDB" id="2414723at2759"/>
<evidence type="ECO:0000313" key="2">
    <source>
        <dbReference type="EMBL" id="VDK48840.1"/>
    </source>
</evidence>
<dbReference type="CDD" id="cd18316">
    <property type="entry name" value="BTB_POZ_KCTD-like"/>
    <property type="match status" value="1"/>
</dbReference>
<dbReference type="PANTHER" id="PTHR11145:SF12">
    <property type="entry name" value="BTB DOMAIN-CONTAINING PROTEIN"/>
    <property type="match status" value="1"/>
</dbReference>
<evidence type="ECO:0000259" key="1">
    <source>
        <dbReference type="SMART" id="SM00225"/>
    </source>
</evidence>
<accession>A0A3P6QZ79</accession>
<dbReference type="AlphaFoldDB" id="A0A3P6QZ79"/>
<proteinExistence type="predicted"/>
<dbReference type="InterPro" id="IPR003131">
    <property type="entry name" value="T1-type_BTB"/>
</dbReference>
<name>A0A3P6QZ79_CYLGO</name>
<keyword evidence="3" id="KW-1185">Reference proteome</keyword>
<sequence>MVAATEVDMSELVKSGGRVKINVGGTVFETTVTTLTRLGNTVTKILSCPNPSMIEAVQVLSAMVADRWRNSADELFVDRSPTYFAKILDYLRDGENFAVPTDFDARECLRREAEFYNLPELADMCAPGLHVGDWVEWKSSAVEAYWRFFVRYEYNDRKTCPTSVDCSDCKDCGSKTCGCPLDVPPNFRYDEWMHVKHRMQFMNGRVTKADSRVCCSVHWDNGWRVHFPQSALRLATSQ</sequence>
<organism evidence="2 3">
    <name type="scientific">Cylicostephanus goldi</name>
    <name type="common">Nematode worm</name>
    <dbReference type="NCBI Taxonomy" id="71465"/>
    <lineage>
        <taxon>Eukaryota</taxon>
        <taxon>Metazoa</taxon>
        <taxon>Ecdysozoa</taxon>
        <taxon>Nematoda</taxon>
        <taxon>Chromadorea</taxon>
        <taxon>Rhabditida</taxon>
        <taxon>Rhabditina</taxon>
        <taxon>Rhabditomorpha</taxon>
        <taxon>Strongyloidea</taxon>
        <taxon>Strongylidae</taxon>
        <taxon>Cylicostephanus</taxon>
    </lineage>
</organism>